<dbReference type="AlphaFoldDB" id="A0A4S3IZX6"/>
<organism evidence="1 2">
    <name type="scientific">Aspergillus tanneri</name>
    <dbReference type="NCBI Taxonomy" id="1220188"/>
    <lineage>
        <taxon>Eukaryota</taxon>
        <taxon>Fungi</taxon>
        <taxon>Dikarya</taxon>
        <taxon>Ascomycota</taxon>
        <taxon>Pezizomycotina</taxon>
        <taxon>Eurotiomycetes</taxon>
        <taxon>Eurotiomycetidae</taxon>
        <taxon>Eurotiales</taxon>
        <taxon>Aspergillaceae</taxon>
        <taxon>Aspergillus</taxon>
        <taxon>Aspergillus subgen. Circumdati</taxon>
    </lineage>
</organism>
<accession>A0A4S3IZX6</accession>
<evidence type="ECO:0000313" key="2">
    <source>
        <dbReference type="Proteomes" id="UP000308092"/>
    </source>
</evidence>
<dbReference type="VEuPathDB" id="FungiDB:EYZ11_012763"/>
<sequence>MASTDDPITLTSLSGRRKRNIVQGEAKRIQVDTSELEHSLRLRDAQQLENII</sequence>
<dbReference type="EMBL" id="SOSA01001042">
    <property type="protein sequence ID" value="THC87792.1"/>
    <property type="molecule type" value="Genomic_DNA"/>
</dbReference>
<evidence type="ECO:0000313" key="1">
    <source>
        <dbReference type="EMBL" id="THC87792.1"/>
    </source>
</evidence>
<comment type="caution">
    <text evidence="1">The sequence shown here is derived from an EMBL/GenBank/DDBJ whole genome shotgun (WGS) entry which is preliminary data.</text>
</comment>
<name>A0A4S3IZX6_9EURO</name>
<reference evidence="1 2" key="1">
    <citation type="submission" date="2019-03" db="EMBL/GenBank/DDBJ databases">
        <title>The genome sequence of a newly discovered highly antifungal drug resistant Aspergillus species, Aspergillus tanneri NIH 1004.</title>
        <authorList>
            <person name="Mounaud S."/>
            <person name="Singh I."/>
            <person name="Joardar V."/>
            <person name="Pakala S."/>
            <person name="Pakala S."/>
            <person name="Venepally P."/>
            <person name="Hoover J."/>
            <person name="Nierman W."/>
            <person name="Chung J."/>
            <person name="Losada L."/>
        </authorList>
    </citation>
    <scope>NUCLEOTIDE SEQUENCE [LARGE SCALE GENOMIC DNA]</scope>
    <source>
        <strain evidence="1 2">NIH1004</strain>
    </source>
</reference>
<keyword evidence="2" id="KW-1185">Reference proteome</keyword>
<gene>
    <name evidence="1" type="ORF">EYZ11_012763</name>
</gene>
<proteinExistence type="predicted"/>
<protein>
    <submittedName>
        <fullName evidence="1">Uncharacterized protein</fullName>
    </submittedName>
</protein>
<dbReference type="Proteomes" id="UP000308092">
    <property type="component" value="Unassembled WGS sequence"/>
</dbReference>